<accession>W3VWH6</accession>
<keyword evidence="3" id="KW-1185">Reference proteome</keyword>
<dbReference type="AlphaFoldDB" id="W3VWH6"/>
<gene>
    <name evidence="2" type="ORF">PaG_00184</name>
</gene>
<dbReference type="HOGENOM" id="CLU_1696269_0_0_1"/>
<protein>
    <submittedName>
        <fullName evidence="2">Uncharacterized protein</fullName>
    </submittedName>
</protein>
<reference evidence="2 3" key="1">
    <citation type="journal article" date="2014" name="Genome Announc.">
        <title>Genome sequence of the basidiomycetous fungus Pseudozyma aphidis DSM70725, an efficient producer of biosurfactant mannosylerythritol lipids.</title>
        <authorList>
            <person name="Lorenz S."/>
            <person name="Guenther M."/>
            <person name="Grumaz C."/>
            <person name="Rupp S."/>
            <person name="Zibek S."/>
            <person name="Sohn K."/>
        </authorList>
    </citation>
    <scope>NUCLEOTIDE SEQUENCE [LARGE SCALE GENOMIC DNA]</scope>
    <source>
        <strain evidence="3">ATCC 32657 / CBS 517.83 / DSM 70725 / JCM 10318 / NBRC 10182 / NRRL Y-7954 / St-0401</strain>
    </source>
</reference>
<evidence type="ECO:0000313" key="3">
    <source>
        <dbReference type="Proteomes" id="UP000019462"/>
    </source>
</evidence>
<feature type="region of interest" description="Disordered" evidence="1">
    <location>
        <begin position="1"/>
        <end position="22"/>
    </location>
</feature>
<proteinExistence type="predicted"/>
<dbReference type="EMBL" id="AWNI01000002">
    <property type="protein sequence ID" value="ETS65126.1"/>
    <property type="molecule type" value="Genomic_DNA"/>
</dbReference>
<evidence type="ECO:0000313" key="2">
    <source>
        <dbReference type="EMBL" id="ETS65126.1"/>
    </source>
</evidence>
<organism evidence="2 3">
    <name type="scientific">Moesziomyces aphidis</name>
    <name type="common">Pseudozyma aphidis</name>
    <dbReference type="NCBI Taxonomy" id="84754"/>
    <lineage>
        <taxon>Eukaryota</taxon>
        <taxon>Fungi</taxon>
        <taxon>Dikarya</taxon>
        <taxon>Basidiomycota</taxon>
        <taxon>Ustilaginomycotina</taxon>
        <taxon>Ustilaginomycetes</taxon>
        <taxon>Ustilaginales</taxon>
        <taxon>Ustilaginaceae</taxon>
        <taxon>Moesziomyces</taxon>
    </lineage>
</organism>
<sequence>MDPDRVWAGRTHPPPLAPDRLLGLGTDEDPGRNDLVILDEDLISKLCTAVRLLCLPDWLKVLILWQDAVAQIVRPFEVPQRDHGVWDSGTSFHELEDTVALQSVLSEYNALLAPDILHRVLIAVKSKHPDMSGIANIDDKVISKRAKLAQHLAND</sequence>
<dbReference type="Proteomes" id="UP000019462">
    <property type="component" value="Unassembled WGS sequence"/>
</dbReference>
<evidence type="ECO:0000256" key="1">
    <source>
        <dbReference type="SAM" id="MobiDB-lite"/>
    </source>
</evidence>
<dbReference type="OrthoDB" id="10504438at2759"/>
<comment type="caution">
    <text evidence="2">The sequence shown here is derived from an EMBL/GenBank/DDBJ whole genome shotgun (WGS) entry which is preliminary data.</text>
</comment>
<name>W3VWH6_MOEAP</name>